<dbReference type="SFLD" id="SFLDG01212">
    <property type="entry name" value="Phytoene_synthase_like"/>
    <property type="match status" value="1"/>
</dbReference>
<reference evidence="2" key="1">
    <citation type="submission" date="2016-10" db="EMBL/GenBank/DDBJ databases">
        <authorList>
            <person name="Varghese N."/>
            <person name="Submissions S."/>
        </authorList>
    </citation>
    <scope>NUCLEOTIDE SEQUENCE [LARGE SCALE GENOMIC DNA]</scope>
    <source>
        <strain evidence="2">DSM 1565</strain>
    </source>
</reference>
<accession>A0A1I7NKS8</accession>
<sequence length="296" mass="32526">MTVDGKYKSGKSERDENFPVASRVIASRHRAPILAFYRFARAADDAADHPTLDAQSKLSILDALEATLLGRSDAAVDALALREQLRLRNLSAQHALDLLKAFRQDVTKNRYGTWDELLDYCRYSAMPVGRFVLDVHGEPKSTWQQSDALCTALQIINHLQDCGKDYRKIDRVYIPLDDLSSRGLGVRGLGEPKASPELRACLQSLAAKTEAMLPEAALLPSSVTDLRLAVETSVIVALARKLIGLLKTRDPLSESVHLSKPYAAVIAARTAAATVAGRAFSRSAFTKSSRMMPHER</sequence>
<protein>
    <submittedName>
        <fullName evidence="1">Squalene synthase HpnC</fullName>
    </submittedName>
</protein>
<dbReference type="AlphaFoldDB" id="A0A1I7NKS8"/>
<name>A0A1I7NKS8_9HYPH</name>
<dbReference type="InterPro" id="IPR017827">
    <property type="entry name" value="HSQ_synthase_HpnC"/>
</dbReference>
<evidence type="ECO:0000313" key="1">
    <source>
        <dbReference type="EMBL" id="SFV35291.1"/>
    </source>
</evidence>
<proteinExistence type="predicted"/>
<organism evidence="1 2">
    <name type="scientific">Hyphomicrobium facile</name>
    <dbReference type="NCBI Taxonomy" id="51670"/>
    <lineage>
        <taxon>Bacteria</taxon>
        <taxon>Pseudomonadati</taxon>
        <taxon>Pseudomonadota</taxon>
        <taxon>Alphaproteobacteria</taxon>
        <taxon>Hyphomicrobiales</taxon>
        <taxon>Hyphomicrobiaceae</taxon>
        <taxon>Hyphomicrobium</taxon>
    </lineage>
</organism>
<dbReference type="SFLD" id="SFLDS00005">
    <property type="entry name" value="Isoprenoid_Synthase_Type_I"/>
    <property type="match status" value="1"/>
</dbReference>
<keyword evidence="2" id="KW-1185">Reference proteome</keyword>
<dbReference type="STRING" id="51670.SAMN04488557_2546"/>
<evidence type="ECO:0000313" key="2">
    <source>
        <dbReference type="Proteomes" id="UP000199423"/>
    </source>
</evidence>
<dbReference type="InterPro" id="IPR008949">
    <property type="entry name" value="Isoprenoid_synthase_dom_sf"/>
</dbReference>
<dbReference type="Gene3D" id="1.10.600.10">
    <property type="entry name" value="Farnesyl Diphosphate Synthase"/>
    <property type="match status" value="1"/>
</dbReference>
<dbReference type="InterPro" id="IPR044843">
    <property type="entry name" value="Trans_IPPS_bact-type"/>
</dbReference>
<dbReference type="OrthoDB" id="9807580at2"/>
<dbReference type="SUPFAM" id="SSF48576">
    <property type="entry name" value="Terpenoid synthases"/>
    <property type="match status" value="1"/>
</dbReference>
<dbReference type="PANTHER" id="PTHR31480">
    <property type="entry name" value="BIFUNCTIONAL LYCOPENE CYCLASE/PHYTOENE SYNTHASE"/>
    <property type="match status" value="1"/>
</dbReference>
<dbReference type="RefSeq" id="WP_092868010.1">
    <property type="nucleotide sequence ID" value="NZ_FPCH01000002.1"/>
</dbReference>
<dbReference type="Proteomes" id="UP000199423">
    <property type="component" value="Unassembled WGS sequence"/>
</dbReference>
<dbReference type="EMBL" id="FPCH01000002">
    <property type="protein sequence ID" value="SFV35291.1"/>
    <property type="molecule type" value="Genomic_DNA"/>
</dbReference>
<dbReference type="GO" id="GO:0004311">
    <property type="term" value="F:geranylgeranyl diphosphate synthase activity"/>
    <property type="evidence" value="ECO:0007669"/>
    <property type="project" value="InterPro"/>
</dbReference>
<dbReference type="NCBIfam" id="TIGR03464">
    <property type="entry name" value="HpnC"/>
    <property type="match status" value="1"/>
</dbReference>
<dbReference type="SFLD" id="SFLDG01018">
    <property type="entry name" value="Squalene/Phytoene_Synthase_Lik"/>
    <property type="match status" value="1"/>
</dbReference>
<dbReference type="InterPro" id="IPR002060">
    <property type="entry name" value="Squ/phyt_synthse"/>
</dbReference>
<dbReference type="Pfam" id="PF00494">
    <property type="entry name" value="SQS_PSY"/>
    <property type="match status" value="1"/>
</dbReference>
<gene>
    <name evidence="1" type="ORF">SAMN04488557_2546</name>
</gene>